<dbReference type="RefSeq" id="WP_015399511.1">
    <property type="nucleotide sequence ID" value="NC_020302.1"/>
</dbReference>
<dbReference type="eggNOG" id="COG2318">
    <property type="taxonomic scope" value="Bacteria"/>
</dbReference>
<dbReference type="OrthoDB" id="2363925at2"/>
<keyword evidence="3" id="KW-1185">Reference proteome</keyword>
<dbReference type="InterPro" id="IPR034660">
    <property type="entry name" value="DinB/YfiT-like"/>
</dbReference>
<evidence type="ECO:0000313" key="2">
    <source>
        <dbReference type="EMBL" id="AGF71087.1"/>
    </source>
</evidence>
<sequence>MDANEVFRGFAERPAGAVDQLPELTPEQLNAHPAGHPNSVAWLLWHTGREIDVQLSTLNDRPQVWEESGFRERLNLGEAGDSFGYGHDVEQAAAIETGDQRTLQDYVKECLRALIAYAGSLEPAQWDEVIDHNWDPPVTRGVRLTSIVDDAVQHLGQAAYVAGMPEL</sequence>
<dbReference type="EMBL" id="CP003697">
    <property type="protein sequence ID" value="AGF71087.1"/>
    <property type="molecule type" value="Genomic_DNA"/>
</dbReference>
<dbReference type="STRING" id="1121362.A605_00355"/>
<dbReference type="Pfam" id="PF12867">
    <property type="entry name" value="DinB_2"/>
    <property type="match status" value="1"/>
</dbReference>
<dbReference type="PATRIC" id="fig|1121362.3.peg.70"/>
<evidence type="ECO:0000259" key="1">
    <source>
        <dbReference type="Pfam" id="PF12867"/>
    </source>
</evidence>
<proteinExistence type="predicted"/>
<dbReference type="Proteomes" id="UP000011723">
    <property type="component" value="Chromosome"/>
</dbReference>
<reference evidence="2 3" key="1">
    <citation type="journal article" date="2012" name="Stand. Genomic Sci.">
        <title>Genome sequence of the halotolerant bacterium Corynebacterium halotolerans type strain YIM 70093(T) (= DSM 44683(T)).</title>
        <authorList>
            <person name="Ruckert C."/>
            <person name="Albersmeier A."/>
            <person name="Al-Dilaimi A."/>
            <person name="Niehaus K."/>
            <person name="Szczepanowski R."/>
            <person name="Kalinowski J."/>
        </authorList>
    </citation>
    <scope>NUCLEOTIDE SEQUENCE [LARGE SCALE GENOMIC DNA]</scope>
    <source>
        <strain evidence="2">YIM 70093</strain>
    </source>
</reference>
<dbReference type="Gene3D" id="1.20.120.450">
    <property type="entry name" value="dinb family like domain"/>
    <property type="match status" value="1"/>
</dbReference>
<name>M1NNM7_9CORY</name>
<dbReference type="InterPro" id="IPR024775">
    <property type="entry name" value="DinB-like"/>
</dbReference>
<accession>M1NNM7</accession>
<evidence type="ECO:0000313" key="3">
    <source>
        <dbReference type="Proteomes" id="UP000011723"/>
    </source>
</evidence>
<protein>
    <recommendedName>
        <fullName evidence="1">DinB-like domain-containing protein</fullName>
    </recommendedName>
</protein>
<dbReference type="HOGENOM" id="CLU_133313_0_0_11"/>
<dbReference type="AlphaFoldDB" id="M1NNM7"/>
<dbReference type="KEGG" id="chn:A605_00355"/>
<gene>
    <name evidence="2" type="ORF">A605_00355</name>
</gene>
<dbReference type="NCBIfam" id="NF047843">
    <property type="entry name" value="MST_Rv0443"/>
    <property type="match status" value="1"/>
</dbReference>
<dbReference type="SUPFAM" id="SSF109854">
    <property type="entry name" value="DinB/YfiT-like putative metalloenzymes"/>
    <property type="match status" value="1"/>
</dbReference>
<feature type="domain" description="DinB-like" evidence="1">
    <location>
        <begin position="23"/>
        <end position="158"/>
    </location>
</feature>
<organism evidence="2 3">
    <name type="scientific">Corynebacterium halotolerans YIM 70093 = DSM 44683</name>
    <dbReference type="NCBI Taxonomy" id="1121362"/>
    <lineage>
        <taxon>Bacteria</taxon>
        <taxon>Bacillati</taxon>
        <taxon>Actinomycetota</taxon>
        <taxon>Actinomycetes</taxon>
        <taxon>Mycobacteriales</taxon>
        <taxon>Corynebacteriaceae</taxon>
        <taxon>Corynebacterium</taxon>
    </lineage>
</organism>